<gene>
    <name evidence="2" type="ORF">Aru02nite_64870</name>
</gene>
<sequence>MTVTTDGSRYPATRLGDLGAPAPADRAAAGTPVPPPFSRAVAVAAPAWRPVIARPDSPTGARR</sequence>
<accession>A0A8J3JGQ8</accession>
<proteinExistence type="predicted"/>
<dbReference type="EMBL" id="BOMB01000044">
    <property type="protein sequence ID" value="GID15598.1"/>
    <property type="molecule type" value="Genomic_DNA"/>
</dbReference>
<feature type="compositionally biased region" description="Low complexity" evidence="1">
    <location>
        <begin position="20"/>
        <end position="29"/>
    </location>
</feature>
<evidence type="ECO:0000313" key="3">
    <source>
        <dbReference type="Proteomes" id="UP000612808"/>
    </source>
</evidence>
<comment type="caution">
    <text evidence="2">The sequence shown here is derived from an EMBL/GenBank/DDBJ whole genome shotgun (WGS) entry which is preliminary data.</text>
</comment>
<name>A0A8J3JGQ8_9ACTN</name>
<protein>
    <submittedName>
        <fullName evidence="2">Uncharacterized protein</fullName>
    </submittedName>
</protein>
<organism evidence="2 3">
    <name type="scientific">Actinocatenispora rupis</name>
    <dbReference type="NCBI Taxonomy" id="519421"/>
    <lineage>
        <taxon>Bacteria</taxon>
        <taxon>Bacillati</taxon>
        <taxon>Actinomycetota</taxon>
        <taxon>Actinomycetes</taxon>
        <taxon>Micromonosporales</taxon>
        <taxon>Micromonosporaceae</taxon>
        <taxon>Actinocatenispora</taxon>
    </lineage>
</organism>
<keyword evidence="3" id="KW-1185">Reference proteome</keyword>
<feature type="region of interest" description="Disordered" evidence="1">
    <location>
        <begin position="1"/>
        <end position="33"/>
    </location>
</feature>
<dbReference type="AlphaFoldDB" id="A0A8J3JGQ8"/>
<evidence type="ECO:0000256" key="1">
    <source>
        <dbReference type="SAM" id="MobiDB-lite"/>
    </source>
</evidence>
<evidence type="ECO:0000313" key="2">
    <source>
        <dbReference type="EMBL" id="GID15598.1"/>
    </source>
</evidence>
<dbReference type="Proteomes" id="UP000612808">
    <property type="component" value="Unassembled WGS sequence"/>
</dbReference>
<reference evidence="2" key="1">
    <citation type="submission" date="2021-01" db="EMBL/GenBank/DDBJ databases">
        <title>Whole genome shotgun sequence of Actinocatenispora rupis NBRC 107355.</title>
        <authorList>
            <person name="Komaki H."/>
            <person name="Tamura T."/>
        </authorList>
    </citation>
    <scope>NUCLEOTIDE SEQUENCE</scope>
    <source>
        <strain evidence="2">NBRC 107355</strain>
    </source>
</reference>